<keyword evidence="4" id="KW-1133">Transmembrane helix</keyword>
<dbReference type="Proteomes" id="UP001319882">
    <property type="component" value="Unassembled WGS sequence"/>
</dbReference>
<name>A0ABS8DWM5_9GAMM</name>
<feature type="transmembrane region" description="Helical" evidence="4">
    <location>
        <begin position="21"/>
        <end position="47"/>
    </location>
</feature>
<dbReference type="PANTHER" id="PTHR14969">
    <property type="entry name" value="SPHINGOSINE-1-PHOSPHATE PHOSPHOHYDROLASE"/>
    <property type="match status" value="1"/>
</dbReference>
<gene>
    <name evidence="6" type="ORF">GEV37_15890</name>
</gene>
<organism evidence="6 7">
    <name type="scientific">Vreelandella malpeensis</name>
    <dbReference type="NCBI Taxonomy" id="1172368"/>
    <lineage>
        <taxon>Bacteria</taxon>
        <taxon>Pseudomonadati</taxon>
        <taxon>Pseudomonadota</taxon>
        <taxon>Gammaproteobacteria</taxon>
        <taxon>Oceanospirillales</taxon>
        <taxon>Halomonadaceae</taxon>
        <taxon>Vreelandella</taxon>
    </lineage>
</organism>
<dbReference type="InterPro" id="IPR036938">
    <property type="entry name" value="PAP2/HPO_sf"/>
</dbReference>
<keyword evidence="4" id="KW-0812">Transmembrane</keyword>
<dbReference type="Pfam" id="PF01569">
    <property type="entry name" value="PAP2"/>
    <property type="match status" value="1"/>
</dbReference>
<protein>
    <recommendedName>
        <fullName evidence="1">undecaprenyl-diphosphate phosphatase</fullName>
        <ecNumber evidence="1">3.6.1.27</ecNumber>
    </recommendedName>
    <alternativeName>
        <fullName evidence="2">Undecaprenyl pyrophosphate phosphatase</fullName>
    </alternativeName>
</protein>
<feature type="domain" description="Phosphatidic acid phosphatase type 2/haloperoxidase" evidence="5">
    <location>
        <begin position="55"/>
        <end position="165"/>
    </location>
</feature>
<proteinExistence type="predicted"/>
<feature type="transmembrane region" description="Helical" evidence="4">
    <location>
        <begin position="59"/>
        <end position="79"/>
    </location>
</feature>
<feature type="transmembrane region" description="Helical" evidence="4">
    <location>
        <begin position="99"/>
        <end position="117"/>
    </location>
</feature>
<feature type="transmembrane region" description="Helical" evidence="4">
    <location>
        <begin position="150"/>
        <end position="171"/>
    </location>
</feature>
<keyword evidence="7" id="KW-1185">Reference proteome</keyword>
<comment type="caution">
    <text evidence="6">The sequence shown here is derived from an EMBL/GenBank/DDBJ whole genome shotgun (WGS) entry which is preliminary data.</text>
</comment>
<evidence type="ECO:0000313" key="6">
    <source>
        <dbReference type="EMBL" id="MCB8890594.1"/>
    </source>
</evidence>
<sequence>MDALNLALFELLNSPSNAPDWLVTIATFCASDIILVVPALLVLGWLLGDDASRRPLFEAFVATLLALGVSGAIGALWPMPRPFMVPVGEYLLEHAATPAFPSNHLTIMLTMAFSLTLHDRTRRLGHALLVAAMPVAWARVYLGVHFPRDMIGALMLAPTMAALTGLGRVWLVTPPYERVVLRCHRTLFAPLIARGWVRR</sequence>
<evidence type="ECO:0000259" key="5">
    <source>
        <dbReference type="SMART" id="SM00014"/>
    </source>
</evidence>
<dbReference type="PANTHER" id="PTHR14969:SF13">
    <property type="entry name" value="AT30094P"/>
    <property type="match status" value="1"/>
</dbReference>
<feature type="transmembrane region" description="Helical" evidence="4">
    <location>
        <begin position="124"/>
        <end position="144"/>
    </location>
</feature>
<dbReference type="EC" id="3.6.1.27" evidence="1"/>
<dbReference type="CDD" id="cd03385">
    <property type="entry name" value="PAP2_BcrC_like"/>
    <property type="match status" value="1"/>
</dbReference>
<comment type="catalytic activity">
    <reaction evidence="3">
        <text>di-trans,octa-cis-undecaprenyl diphosphate + H2O = di-trans,octa-cis-undecaprenyl phosphate + phosphate + H(+)</text>
        <dbReference type="Rhea" id="RHEA:28094"/>
        <dbReference type="ChEBI" id="CHEBI:15377"/>
        <dbReference type="ChEBI" id="CHEBI:15378"/>
        <dbReference type="ChEBI" id="CHEBI:43474"/>
        <dbReference type="ChEBI" id="CHEBI:58405"/>
        <dbReference type="ChEBI" id="CHEBI:60392"/>
        <dbReference type="EC" id="3.6.1.27"/>
    </reaction>
</comment>
<evidence type="ECO:0000256" key="3">
    <source>
        <dbReference type="ARBA" id="ARBA00047594"/>
    </source>
</evidence>
<evidence type="ECO:0000256" key="1">
    <source>
        <dbReference type="ARBA" id="ARBA00012374"/>
    </source>
</evidence>
<evidence type="ECO:0000313" key="7">
    <source>
        <dbReference type="Proteomes" id="UP001319882"/>
    </source>
</evidence>
<reference evidence="6 7" key="1">
    <citation type="journal article" date="2021" name="Sci. Rep.">
        <title>Genome analysis of a halophilic bacterium Halomonas malpeensis YU-PRIM-29(T) reveals its exopolysaccharide and pigment producing capabilities.</title>
        <authorList>
            <person name="Athmika"/>
            <person name="Ghate S.D."/>
            <person name="Arun A.B."/>
            <person name="Rao S.S."/>
            <person name="Kumar S.T.A."/>
            <person name="Kandiyil M.K."/>
            <person name="Saptami K."/>
            <person name="Rekha P.D."/>
        </authorList>
    </citation>
    <scope>NUCLEOTIDE SEQUENCE [LARGE SCALE GENOMIC DNA]</scope>
    <source>
        <strain evidence="7">prim 29</strain>
    </source>
</reference>
<dbReference type="Gene3D" id="1.20.144.10">
    <property type="entry name" value="Phosphatidic acid phosphatase type 2/haloperoxidase"/>
    <property type="match status" value="1"/>
</dbReference>
<accession>A0ABS8DWM5</accession>
<keyword evidence="4" id="KW-0472">Membrane</keyword>
<dbReference type="InterPro" id="IPR000326">
    <property type="entry name" value="PAP2/HPO"/>
</dbReference>
<evidence type="ECO:0000256" key="4">
    <source>
        <dbReference type="SAM" id="Phobius"/>
    </source>
</evidence>
<evidence type="ECO:0000256" key="2">
    <source>
        <dbReference type="ARBA" id="ARBA00032707"/>
    </source>
</evidence>
<dbReference type="SUPFAM" id="SSF48317">
    <property type="entry name" value="Acid phosphatase/Vanadium-dependent haloperoxidase"/>
    <property type="match status" value="1"/>
</dbReference>
<dbReference type="SMART" id="SM00014">
    <property type="entry name" value="acidPPc"/>
    <property type="match status" value="1"/>
</dbReference>
<dbReference type="EMBL" id="WHVL01000008">
    <property type="protein sequence ID" value="MCB8890594.1"/>
    <property type="molecule type" value="Genomic_DNA"/>
</dbReference>
<dbReference type="InterPro" id="IPR033879">
    <property type="entry name" value="UPP_Pase"/>
</dbReference>